<name>A0A1G2JNG2_9BACT</name>
<organism evidence="1 2">
    <name type="scientific">Candidatus Staskawiczbacteria bacterium RIFOXYD1_FULL_32_13</name>
    <dbReference type="NCBI Taxonomy" id="1802234"/>
    <lineage>
        <taxon>Bacteria</taxon>
        <taxon>Candidatus Staskawicziibacteriota</taxon>
    </lineage>
</organism>
<reference evidence="1 2" key="1">
    <citation type="journal article" date="2016" name="Nat. Commun.">
        <title>Thousands of microbial genomes shed light on interconnected biogeochemical processes in an aquifer system.</title>
        <authorList>
            <person name="Anantharaman K."/>
            <person name="Brown C.T."/>
            <person name="Hug L.A."/>
            <person name="Sharon I."/>
            <person name="Castelle C.J."/>
            <person name="Probst A.J."/>
            <person name="Thomas B.C."/>
            <person name="Singh A."/>
            <person name="Wilkins M.J."/>
            <person name="Karaoz U."/>
            <person name="Brodie E.L."/>
            <person name="Williams K.H."/>
            <person name="Hubbard S.S."/>
            <person name="Banfield J.F."/>
        </authorList>
    </citation>
    <scope>NUCLEOTIDE SEQUENCE [LARGE SCALE GENOMIC DNA]</scope>
</reference>
<dbReference type="EMBL" id="MHPU01000034">
    <property type="protein sequence ID" value="OGZ87981.1"/>
    <property type="molecule type" value="Genomic_DNA"/>
</dbReference>
<dbReference type="AlphaFoldDB" id="A0A1G2JNG2"/>
<evidence type="ECO:0000313" key="2">
    <source>
        <dbReference type="Proteomes" id="UP000178935"/>
    </source>
</evidence>
<proteinExistence type="predicted"/>
<dbReference type="Proteomes" id="UP000178935">
    <property type="component" value="Unassembled WGS sequence"/>
</dbReference>
<sequence>MGSKKNRGMMVSMADPERMDVGGRTWVVFEPFNGTRRVVQLAGSLEEKDVQFHVFAQSNTPMYLQRYDFVGEFHQGLARACLDGRWFHIRTNGEPAYSQRYDFVGCFFDEDFATARDKTGEFHIRKDGAPAYSERYTKVQSYNGGTAKVSVSSEIS</sequence>
<dbReference type="Pfam" id="PF14903">
    <property type="entry name" value="WG_beta_rep"/>
    <property type="match status" value="1"/>
</dbReference>
<dbReference type="InterPro" id="IPR032774">
    <property type="entry name" value="WG_beta_rep"/>
</dbReference>
<gene>
    <name evidence="1" type="ORF">A2561_02715</name>
</gene>
<evidence type="ECO:0000313" key="1">
    <source>
        <dbReference type="EMBL" id="OGZ87981.1"/>
    </source>
</evidence>
<accession>A0A1G2JNG2</accession>
<protein>
    <submittedName>
        <fullName evidence="1">Uncharacterized protein</fullName>
    </submittedName>
</protein>
<comment type="caution">
    <text evidence="1">The sequence shown here is derived from an EMBL/GenBank/DDBJ whole genome shotgun (WGS) entry which is preliminary data.</text>
</comment>